<comment type="caution">
    <text evidence="4">The sequence shown here is derived from an EMBL/GenBank/DDBJ whole genome shotgun (WGS) entry which is preliminary data.</text>
</comment>
<protein>
    <recommendedName>
        <fullName evidence="6">Integrase</fullName>
    </recommendedName>
</protein>
<dbReference type="PANTHER" id="PTHR30629">
    <property type="entry name" value="PROPHAGE INTEGRASE"/>
    <property type="match status" value="1"/>
</dbReference>
<accession>A0ABS1JKY7</accession>
<keyword evidence="5" id="KW-1185">Reference proteome</keyword>
<dbReference type="InterPro" id="IPR050808">
    <property type="entry name" value="Phage_Integrase"/>
</dbReference>
<organism evidence="4 5">
    <name type="scientific">Ramlibacter alkalitolerans</name>
    <dbReference type="NCBI Taxonomy" id="2039631"/>
    <lineage>
        <taxon>Bacteria</taxon>
        <taxon>Pseudomonadati</taxon>
        <taxon>Pseudomonadota</taxon>
        <taxon>Betaproteobacteria</taxon>
        <taxon>Burkholderiales</taxon>
        <taxon>Comamonadaceae</taxon>
        <taxon>Ramlibacter</taxon>
    </lineage>
</organism>
<dbReference type="SUPFAM" id="SSF56349">
    <property type="entry name" value="DNA breaking-rejoining enzymes"/>
    <property type="match status" value="1"/>
</dbReference>
<reference evidence="4 5" key="1">
    <citation type="journal article" date="2017" name="Int. J. Syst. Evol. Microbiol.">
        <title>Ramlibacter alkalitolerans sp. nov., alkali-tolerant bacterium isolated from soil of ginseng.</title>
        <authorList>
            <person name="Lee D.H."/>
            <person name="Cha C.J."/>
        </authorList>
    </citation>
    <scope>NUCLEOTIDE SEQUENCE [LARGE SCALE GENOMIC DNA]</scope>
    <source>
        <strain evidence="4 5">KACC 19305</strain>
    </source>
</reference>
<dbReference type="InterPro" id="IPR013762">
    <property type="entry name" value="Integrase-like_cat_sf"/>
</dbReference>
<evidence type="ECO:0000313" key="5">
    <source>
        <dbReference type="Proteomes" id="UP000622707"/>
    </source>
</evidence>
<dbReference type="PANTHER" id="PTHR30629:SF2">
    <property type="entry name" value="PROPHAGE INTEGRASE INTS-RELATED"/>
    <property type="match status" value="1"/>
</dbReference>
<sequence>MAALRRPHEAGKKTTARNLRAYLRAAYACAIRADSDPNLPKAFADFQVNTNPVESIAAGKVQADKNPLAAAELRKYWGALQDEPGVIGAALRLHVLTGGQRAAQLVRVQRSALAGGTLPLMDPKGKRTEAREHLLPVTKRMRVELAALPAGGYLFSTDGGKTPMHPTSISKWASDVAEHAGIEDFQLKRVRSGIETMLAAAGVTKHVRGQLQSHGIGGVQDQHYDAHEYLPEKRKALDLLLRRGTLTVGCLPSTLPT</sequence>
<dbReference type="EMBL" id="JAEQND010000003">
    <property type="protein sequence ID" value="MBL0424904.1"/>
    <property type="molecule type" value="Genomic_DNA"/>
</dbReference>
<dbReference type="Proteomes" id="UP000622707">
    <property type="component" value="Unassembled WGS sequence"/>
</dbReference>
<keyword evidence="3" id="KW-0233">DNA recombination</keyword>
<evidence type="ECO:0000256" key="3">
    <source>
        <dbReference type="ARBA" id="ARBA00023172"/>
    </source>
</evidence>
<dbReference type="Gene3D" id="1.10.443.10">
    <property type="entry name" value="Intergrase catalytic core"/>
    <property type="match status" value="1"/>
</dbReference>
<keyword evidence="2" id="KW-0229">DNA integration</keyword>
<evidence type="ECO:0008006" key="6">
    <source>
        <dbReference type="Google" id="ProtNLM"/>
    </source>
</evidence>
<dbReference type="RefSeq" id="WP_201688129.1">
    <property type="nucleotide sequence ID" value="NZ_JAEQND010000003.1"/>
</dbReference>
<comment type="similarity">
    <text evidence="1">Belongs to the 'phage' integrase family.</text>
</comment>
<gene>
    <name evidence="4" type="ORF">JI746_07275</name>
</gene>
<name>A0ABS1JKY7_9BURK</name>
<dbReference type="InterPro" id="IPR011010">
    <property type="entry name" value="DNA_brk_join_enz"/>
</dbReference>
<evidence type="ECO:0000256" key="1">
    <source>
        <dbReference type="ARBA" id="ARBA00008857"/>
    </source>
</evidence>
<evidence type="ECO:0000256" key="2">
    <source>
        <dbReference type="ARBA" id="ARBA00022908"/>
    </source>
</evidence>
<evidence type="ECO:0000313" key="4">
    <source>
        <dbReference type="EMBL" id="MBL0424904.1"/>
    </source>
</evidence>
<proteinExistence type="inferred from homology"/>